<keyword evidence="3" id="KW-1185">Reference proteome</keyword>
<organism evidence="2 3">
    <name type="scientific">Lunatimonas lonarensis</name>
    <dbReference type="NCBI Taxonomy" id="1232681"/>
    <lineage>
        <taxon>Bacteria</taxon>
        <taxon>Pseudomonadati</taxon>
        <taxon>Bacteroidota</taxon>
        <taxon>Cytophagia</taxon>
        <taxon>Cytophagales</taxon>
        <taxon>Cyclobacteriaceae</taxon>
    </lineage>
</organism>
<evidence type="ECO:0000313" key="2">
    <source>
        <dbReference type="EMBL" id="EON78700.1"/>
    </source>
</evidence>
<feature type="signal peptide" evidence="1">
    <location>
        <begin position="1"/>
        <end position="19"/>
    </location>
</feature>
<dbReference type="EMBL" id="AQHR01000024">
    <property type="protein sequence ID" value="EON78700.1"/>
    <property type="molecule type" value="Genomic_DNA"/>
</dbReference>
<protein>
    <submittedName>
        <fullName evidence="2">Protein containing tetratricopeptide repeat</fullName>
    </submittedName>
</protein>
<dbReference type="OrthoDB" id="935812at2"/>
<dbReference type="Proteomes" id="UP000013909">
    <property type="component" value="Unassembled WGS sequence"/>
</dbReference>
<accession>R7ZX13</accession>
<dbReference type="Pfam" id="PF13181">
    <property type="entry name" value="TPR_8"/>
    <property type="match status" value="3"/>
</dbReference>
<keyword evidence="1" id="KW-0732">Signal</keyword>
<dbReference type="Gene3D" id="1.25.40.10">
    <property type="entry name" value="Tetratricopeptide repeat domain"/>
    <property type="match status" value="2"/>
</dbReference>
<comment type="caution">
    <text evidence="2">The sequence shown here is derived from an EMBL/GenBank/DDBJ whole genome shotgun (WGS) entry which is preliminary data.</text>
</comment>
<sequence>MKKSFCLLLMIIIFSNAFAQLNCEAYKFYGDTLKYNACVKAMEISEHYQFSKEYQSILDESLEIDPTFDYAYWAKSIAYLKSGDFITWKKLIDKAVEFNPKEYLGYRGWCRYQFFRDYEGAINDIELLSRSVNYDIGQSQNGTYHLNIAKGLSYKGLGKKEMAIEIIESQIAKNEEMNFVGVYDYLHLGVLYFETGQLENAMLMFKKQALINDLAENKFYMALTFLKLKDILEYKSNLELAKQLYEKGIRMSDPYTNPMDKVFLEDIENEIKTSYNITLEDSGRFQVN</sequence>
<reference evidence="2 3" key="1">
    <citation type="submission" date="2013-02" db="EMBL/GenBank/DDBJ databases">
        <title>A novel strain isolated from Lonar lake, Maharashtra, India.</title>
        <authorList>
            <person name="Singh A."/>
        </authorList>
    </citation>
    <scope>NUCLEOTIDE SEQUENCE [LARGE SCALE GENOMIC DNA]</scope>
    <source>
        <strain evidence="2 3">AK24</strain>
    </source>
</reference>
<dbReference type="AlphaFoldDB" id="R7ZX13"/>
<evidence type="ECO:0000313" key="3">
    <source>
        <dbReference type="Proteomes" id="UP000013909"/>
    </source>
</evidence>
<dbReference type="PATRIC" id="fig|1288963.3.peg.806"/>
<feature type="chain" id="PRO_5004462019" evidence="1">
    <location>
        <begin position="20"/>
        <end position="288"/>
    </location>
</feature>
<evidence type="ECO:0000256" key="1">
    <source>
        <dbReference type="SAM" id="SignalP"/>
    </source>
</evidence>
<dbReference type="RefSeq" id="WP_010852955.1">
    <property type="nucleotide sequence ID" value="NZ_AQHR01000024.1"/>
</dbReference>
<dbReference type="InterPro" id="IPR019734">
    <property type="entry name" value="TPR_rpt"/>
</dbReference>
<name>R7ZX13_9BACT</name>
<dbReference type="STRING" id="1232681.ADIS_0807"/>
<gene>
    <name evidence="2" type="ORF">ADIS_0807</name>
</gene>
<proteinExistence type="predicted"/>
<dbReference type="SUPFAM" id="SSF48452">
    <property type="entry name" value="TPR-like"/>
    <property type="match status" value="1"/>
</dbReference>
<dbReference type="InterPro" id="IPR011990">
    <property type="entry name" value="TPR-like_helical_dom_sf"/>
</dbReference>